<evidence type="ECO:0000313" key="7">
    <source>
        <dbReference type="EnsemblPlants" id="Kaladp0024s0103.1.v1.1.CDS.1"/>
    </source>
</evidence>
<comment type="similarity">
    <text evidence="2">Belongs to the plant self-incompatibility (S1) protein family.</text>
</comment>
<dbReference type="EnsemblPlants" id="Kaladp0024s0103.1.v1.1">
    <property type="protein sequence ID" value="Kaladp0024s0103.1.v1.1.CDS.1"/>
    <property type="gene ID" value="Kaladp0024s0103.v1.1"/>
</dbReference>
<dbReference type="Proteomes" id="UP000594263">
    <property type="component" value="Unplaced"/>
</dbReference>
<evidence type="ECO:0000256" key="5">
    <source>
        <dbReference type="ARBA" id="ARBA00022729"/>
    </source>
</evidence>
<evidence type="ECO:0000256" key="3">
    <source>
        <dbReference type="ARBA" id="ARBA00022471"/>
    </source>
</evidence>
<organism evidence="7 8">
    <name type="scientific">Kalanchoe fedtschenkoi</name>
    <name type="common">Lavender scallops</name>
    <name type="synonym">South American air plant</name>
    <dbReference type="NCBI Taxonomy" id="63787"/>
    <lineage>
        <taxon>Eukaryota</taxon>
        <taxon>Viridiplantae</taxon>
        <taxon>Streptophyta</taxon>
        <taxon>Embryophyta</taxon>
        <taxon>Tracheophyta</taxon>
        <taxon>Spermatophyta</taxon>
        <taxon>Magnoliopsida</taxon>
        <taxon>eudicotyledons</taxon>
        <taxon>Gunneridae</taxon>
        <taxon>Pentapetalae</taxon>
        <taxon>Saxifragales</taxon>
        <taxon>Crassulaceae</taxon>
        <taxon>Kalanchoe</taxon>
    </lineage>
</organism>
<dbReference type="Pfam" id="PF05938">
    <property type="entry name" value="Self-incomp_S1"/>
    <property type="match status" value="1"/>
</dbReference>
<proteinExistence type="inferred from homology"/>
<accession>A0A7N0T5Z3</accession>
<evidence type="ECO:0000313" key="8">
    <source>
        <dbReference type="Proteomes" id="UP000594263"/>
    </source>
</evidence>
<keyword evidence="3" id="KW-0713">Self-incompatibility</keyword>
<dbReference type="GO" id="GO:0060320">
    <property type="term" value="P:rejection of self pollen"/>
    <property type="evidence" value="ECO:0007669"/>
    <property type="project" value="UniProtKB-KW"/>
</dbReference>
<comment type="subcellular location">
    <subcellularLocation>
        <location evidence="1">Secreted</location>
    </subcellularLocation>
</comment>
<evidence type="ECO:0000256" key="2">
    <source>
        <dbReference type="ARBA" id="ARBA00005581"/>
    </source>
</evidence>
<keyword evidence="4" id="KW-0964">Secreted</keyword>
<sequence>MKILSPFCALLALCFFAMFTYAAVVAPSSLRVRIKNDLGDSMKIKVRCRAGAQSLGTQTIVKGMAVEWKVDPSQVERSSPYLCDTEWNETGGFHFQAFPDASRKKEQTCHSFCSWQITEGGPLLQNQKTGVWEVMPYRLLPGGVVEASRLTGMNRTYYEINHHQHKCICYPPRN</sequence>
<feature type="signal peptide" evidence="6">
    <location>
        <begin position="1"/>
        <end position="22"/>
    </location>
</feature>
<dbReference type="Gramene" id="Kaladp0024s0103.1.v1.1">
    <property type="protein sequence ID" value="Kaladp0024s0103.1.v1.1.CDS.1"/>
    <property type="gene ID" value="Kaladp0024s0103.v1.1"/>
</dbReference>
<evidence type="ECO:0008006" key="9">
    <source>
        <dbReference type="Google" id="ProtNLM"/>
    </source>
</evidence>
<evidence type="ECO:0000256" key="6">
    <source>
        <dbReference type="SAM" id="SignalP"/>
    </source>
</evidence>
<evidence type="ECO:0000256" key="1">
    <source>
        <dbReference type="ARBA" id="ARBA00004613"/>
    </source>
</evidence>
<dbReference type="AlphaFoldDB" id="A0A7N0T5Z3"/>
<protein>
    <recommendedName>
        <fullName evidence="9">S-protein homolog</fullName>
    </recommendedName>
</protein>
<keyword evidence="8" id="KW-1185">Reference proteome</keyword>
<dbReference type="GO" id="GO:0005576">
    <property type="term" value="C:extracellular region"/>
    <property type="evidence" value="ECO:0007669"/>
    <property type="project" value="UniProtKB-SubCell"/>
</dbReference>
<reference evidence="7" key="1">
    <citation type="submission" date="2021-01" db="UniProtKB">
        <authorList>
            <consortium name="EnsemblPlants"/>
        </authorList>
    </citation>
    <scope>IDENTIFICATION</scope>
</reference>
<evidence type="ECO:0000256" key="4">
    <source>
        <dbReference type="ARBA" id="ARBA00022525"/>
    </source>
</evidence>
<keyword evidence="5 6" id="KW-0732">Signal</keyword>
<feature type="chain" id="PRO_5043646998" description="S-protein homolog" evidence="6">
    <location>
        <begin position="23"/>
        <end position="174"/>
    </location>
</feature>
<name>A0A7N0T5Z3_KALFE</name>
<dbReference type="InterPro" id="IPR010264">
    <property type="entry name" value="Self-incomp_S1"/>
</dbReference>